<dbReference type="AlphaFoldDB" id="A0A811UXW3"/>
<comment type="caution">
    <text evidence="1">The sequence shown here is derived from an EMBL/GenBank/DDBJ whole genome shotgun (WGS) entry which is preliminary data.</text>
</comment>
<dbReference type="EMBL" id="CAJHJT010000034">
    <property type="protein sequence ID" value="CAD7002885.1"/>
    <property type="molecule type" value="Genomic_DNA"/>
</dbReference>
<gene>
    <name evidence="1" type="ORF">CCAP1982_LOCUS11354</name>
</gene>
<sequence>MEDTCNHQIVPYAPGMAWHGIHEAAAASELHVQQTMQHGMGIIPIYTRGQTK</sequence>
<dbReference type="Proteomes" id="UP000606786">
    <property type="component" value="Unassembled WGS sequence"/>
</dbReference>
<feature type="non-terminal residue" evidence="1">
    <location>
        <position position="52"/>
    </location>
</feature>
<evidence type="ECO:0000313" key="2">
    <source>
        <dbReference type="Proteomes" id="UP000606786"/>
    </source>
</evidence>
<organism evidence="1 2">
    <name type="scientific">Ceratitis capitata</name>
    <name type="common">Mediterranean fruit fly</name>
    <name type="synonym">Tephritis capitata</name>
    <dbReference type="NCBI Taxonomy" id="7213"/>
    <lineage>
        <taxon>Eukaryota</taxon>
        <taxon>Metazoa</taxon>
        <taxon>Ecdysozoa</taxon>
        <taxon>Arthropoda</taxon>
        <taxon>Hexapoda</taxon>
        <taxon>Insecta</taxon>
        <taxon>Pterygota</taxon>
        <taxon>Neoptera</taxon>
        <taxon>Endopterygota</taxon>
        <taxon>Diptera</taxon>
        <taxon>Brachycera</taxon>
        <taxon>Muscomorpha</taxon>
        <taxon>Tephritoidea</taxon>
        <taxon>Tephritidae</taxon>
        <taxon>Ceratitis</taxon>
        <taxon>Ceratitis</taxon>
    </lineage>
</organism>
<accession>A0A811UXW3</accession>
<reference evidence="1" key="1">
    <citation type="submission" date="2020-11" db="EMBL/GenBank/DDBJ databases">
        <authorList>
            <person name="Whitehead M."/>
        </authorList>
    </citation>
    <scope>NUCLEOTIDE SEQUENCE</scope>
    <source>
        <strain evidence="1">EGII</strain>
    </source>
</reference>
<evidence type="ECO:0000313" key="1">
    <source>
        <dbReference type="EMBL" id="CAD7002885.1"/>
    </source>
</evidence>
<protein>
    <submittedName>
        <fullName evidence="1">(Mediterranean fruit fly) hypothetical protein</fullName>
    </submittedName>
</protein>
<name>A0A811UXW3_CERCA</name>
<keyword evidence="2" id="KW-1185">Reference proteome</keyword>
<proteinExistence type="predicted"/>